<dbReference type="AlphaFoldDB" id="A0AAN7Z6U6"/>
<gene>
    <name evidence="2" type="ORF">RRF57_008176</name>
</gene>
<reference evidence="2 3" key="1">
    <citation type="submission" date="2023-10" db="EMBL/GenBank/DDBJ databases">
        <title>Draft genome sequence of Xylaria bambusicola isolate GMP-LS, the root and basal stem rot pathogen of sugarcane in Indonesia.</title>
        <authorList>
            <person name="Selvaraj P."/>
            <person name="Muralishankar V."/>
            <person name="Muruganantham S."/>
            <person name="Sp S."/>
            <person name="Haryani S."/>
            <person name="Lau K.J.X."/>
            <person name="Naqvi N.I."/>
        </authorList>
    </citation>
    <scope>NUCLEOTIDE SEQUENCE [LARGE SCALE GENOMIC DNA]</scope>
    <source>
        <strain evidence="2">GMP-LS</strain>
    </source>
</reference>
<dbReference type="EMBL" id="JAWHQM010000025">
    <property type="protein sequence ID" value="KAK5632462.1"/>
    <property type="molecule type" value="Genomic_DNA"/>
</dbReference>
<sequence length="668" mass="76102">MDSQRFRIQHWIRTGKHVIQADHKESDRVRSIVPASNADTSSSNTDVSATSTTSSSLPDELFGADSDLLIPKPAEIYRVFNQGRETWMQFLKSAEFLPRNSFPMWLQDPSIMLQDIPALPENLPRKGVLVGQPLWHVPDPEYHGEDAQTNDWDLQYVHGSQKHFCLSFSKPINCCLSIQPDFSYFGSAPSSDDRPFGSPDGLSLLTLCWSYIISVRFLELQGIRVRYSHHYLLPKSAKTFHAQQGDVVLSLGASASPALLRWLCAILAPNPGWFSDEGGFPPWAAYCSGDVQFVISTNKTVTFSNKEVPPTSAQATDFLIQLCVFYGLGPKKGGARNLPPATAAFLAALTLPFYRHVNLQPHFTIPTLKRRARDHGQLEFIRQYVSDLPYYMTLSMDPRSLGSVLWSIFWQPDIECNVVSPWLSSILSVIRPMIDSKNLVTLAKVFAIRRPRVGIWWLGVFLLGNHTVLDWVSRYLETLEERWGFASMATPDPAVAAWTGSPQSFLDEMYTTPCSLDHVSRADFLRHRYNFRLQDTTSPLLSWRPFGYVAKDTIELDLWPWLERGAPRRYVHWVWWIKKGNSLVRDTQLGFRMDTGRFVADVPDQLELNRLNQLSTYNTNIKLAPSRESTLRMIRYCIEDISGDRDTDISSISGAKFHPWLKYWRGLE</sequence>
<dbReference type="Proteomes" id="UP001305414">
    <property type="component" value="Unassembled WGS sequence"/>
</dbReference>
<name>A0AAN7Z6U6_9PEZI</name>
<accession>A0AAN7Z6U6</accession>
<evidence type="ECO:0000313" key="2">
    <source>
        <dbReference type="EMBL" id="KAK5632462.1"/>
    </source>
</evidence>
<feature type="region of interest" description="Disordered" evidence="1">
    <location>
        <begin position="33"/>
        <end position="58"/>
    </location>
</feature>
<evidence type="ECO:0000313" key="3">
    <source>
        <dbReference type="Proteomes" id="UP001305414"/>
    </source>
</evidence>
<organism evidence="2 3">
    <name type="scientific">Xylaria bambusicola</name>
    <dbReference type="NCBI Taxonomy" id="326684"/>
    <lineage>
        <taxon>Eukaryota</taxon>
        <taxon>Fungi</taxon>
        <taxon>Dikarya</taxon>
        <taxon>Ascomycota</taxon>
        <taxon>Pezizomycotina</taxon>
        <taxon>Sordariomycetes</taxon>
        <taxon>Xylariomycetidae</taxon>
        <taxon>Xylariales</taxon>
        <taxon>Xylariaceae</taxon>
        <taxon>Xylaria</taxon>
    </lineage>
</organism>
<proteinExistence type="predicted"/>
<keyword evidence="3" id="KW-1185">Reference proteome</keyword>
<evidence type="ECO:0000256" key="1">
    <source>
        <dbReference type="SAM" id="MobiDB-lite"/>
    </source>
</evidence>
<protein>
    <submittedName>
        <fullName evidence="2">Uncharacterized protein</fullName>
    </submittedName>
</protein>
<feature type="compositionally biased region" description="Low complexity" evidence="1">
    <location>
        <begin position="36"/>
        <end position="56"/>
    </location>
</feature>
<comment type="caution">
    <text evidence="2">The sequence shown here is derived from an EMBL/GenBank/DDBJ whole genome shotgun (WGS) entry which is preliminary data.</text>
</comment>